<comment type="caution">
    <text evidence="3">The sequence shown here is derived from an EMBL/GenBank/DDBJ whole genome shotgun (WGS) entry which is preliminary data.</text>
</comment>
<evidence type="ECO:0000256" key="1">
    <source>
        <dbReference type="ARBA" id="ARBA00022729"/>
    </source>
</evidence>
<name>A0ABU5ZZM2_9FLAO</name>
<keyword evidence="3" id="KW-0645">Protease</keyword>
<dbReference type="Gene3D" id="3.40.390.10">
    <property type="entry name" value="Collagenase (Catalytic Domain)"/>
    <property type="match status" value="1"/>
</dbReference>
<gene>
    <name evidence="3" type="ORF">U6A24_17560</name>
</gene>
<proteinExistence type="predicted"/>
<dbReference type="PROSITE" id="PS50215">
    <property type="entry name" value="ADAM_MEPRO"/>
    <property type="match status" value="1"/>
</dbReference>
<dbReference type="PANTHER" id="PTHR11905:SF159">
    <property type="entry name" value="ADAM METALLOPROTEASE"/>
    <property type="match status" value="1"/>
</dbReference>
<reference evidence="3 4" key="1">
    <citation type="journal article" date="2013" name="Int. J. Syst. Evol. Microbiol.">
        <title>Aquimarina gracilis sp. nov., isolated from the gut microflora of a mussel, Mytilus coruscus, and emended description of Aquimarina spongiae.</title>
        <authorList>
            <person name="Park S.C."/>
            <person name="Choe H.N."/>
            <person name="Baik K.S."/>
            <person name="Seong C.N."/>
        </authorList>
    </citation>
    <scope>NUCLEOTIDE SEQUENCE [LARGE SCALE GENOMIC DNA]</scope>
    <source>
        <strain evidence="3 4">PSC32</strain>
    </source>
</reference>
<keyword evidence="1" id="KW-0732">Signal</keyword>
<evidence type="ECO:0000313" key="4">
    <source>
        <dbReference type="Proteomes" id="UP001327027"/>
    </source>
</evidence>
<dbReference type="PANTHER" id="PTHR11905">
    <property type="entry name" value="ADAM A DISINTEGRIN AND METALLOPROTEASE DOMAIN"/>
    <property type="match status" value="1"/>
</dbReference>
<sequence length="683" mass="75869">MKKLIILFSAWTLVSLYFDPITAQHTIESSSITIQQKNKNQLQQKIKTYTLFEINLNELNRILKNEKSSSINLKIGNTRSFDMLLQENEIRSETYQEFESSENTKRQLPKKSTVNTYSGTLRNGKMVRLTVTHDFIYGIIEVDSGFMVIDQLRYYLSDKRLSPNKLILYNINDLIEKEGFCSTVDTAEKIEHNIKNNNTEKITTDCQILEVATDADFEYFSTYGANANTRILAEFNNIQGVYANTFALEMVIVFQNVWTTVADPYVSTNAATITNEVINTWQNNFGNVNRDLVEMFTDKNLGSLLGRASGIGTICRQSSSSSYTVDRFAAFRTLGHEIGHNFGGIHGDGVLCGGSTASVMCQGDKQIPIYFSNNSINRINNYINSNSGCLFQFNNISITGESLICSSSTQNYTLTSELPGTITWSVSSGALTIIGGQGTPTVTIRGFSGDGNATLTASVEVNGALCGAQTISKAITIGQPIDEIYFTNGIGDEGYFCTSHYGNEFEILPRIPNTSYQIRLLNWPALNVVYSPSGTFSNTGTISYTPYPQGFYVFEARAINSCGTGDWVGYEVEYTDCSQGPGGGGEEFAFYPNPSSGEIFIERKNDNDSSAEISNLEVSSSYPNNEPIRIEIYTIFGQLVTSKAYHESQSALRFDISNLKKGNYFVKIMYVNSNEVHQLIVEN</sequence>
<protein>
    <submittedName>
        <fullName evidence="3">Zinc-dependent metalloprotease family protein</fullName>
    </submittedName>
</protein>
<dbReference type="Proteomes" id="UP001327027">
    <property type="component" value="Unassembled WGS sequence"/>
</dbReference>
<keyword evidence="3" id="KW-0482">Metalloprotease</keyword>
<feature type="domain" description="Peptidase M12B" evidence="2">
    <location>
        <begin position="207"/>
        <end position="395"/>
    </location>
</feature>
<dbReference type="NCBIfam" id="TIGR04183">
    <property type="entry name" value="Por_Secre_tail"/>
    <property type="match status" value="1"/>
</dbReference>
<keyword evidence="4" id="KW-1185">Reference proteome</keyword>
<dbReference type="Pfam" id="PF18962">
    <property type="entry name" value="Por_Secre_tail"/>
    <property type="match status" value="1"/>
</dbReference>
<dbReference type="InterPro" id="IPR026444">
    <property type="entry name" value="Secre_tail"/>
</dbReference>
<dbReference type="InterPro" id="IPR024079">
    <property type="entry name" value="MetalloPept_cat_dom_sf"/>
</dbReference>
<dbReference type="EMBL" id="JAYKLX010000008">
    <property type="protein sequence ID" value="MEB3347287.1"/>
    <property type="molecule type" value="Genomic_DNA"/>
</dbReference>
<dbReference type="InterPro" id="IPR001590">
    <property type="entry name" value="Peptidase_M12B"/>
</dbReference>
<dbReference type="RefSeq" id="WP_324181310.1">
    <property type="nucleotide sequence ID" value="NZ_BAABAW010000025.1"/>
</dbReference>
<evidence type="ECO:0000259" key="2">
    <source>
        <dbReference type="PROSITE" id="PS50215"/>
    </source>
</evidence>
<dbReference type="Pfam" id="PF13582">
    <property type="entry name" value="Reprolysin_3"/>
    <property type="match status" value="1"/>
</dbReference>
<evidence type="ECO:0000313" key="3">
    <source>
        <dbReference type="EMBL" id="MEB3347287.1"/>
    </source>
</evidence>
<keyword evidence="3" id="KW-0378">Hydrolase</keyword>
<organism evidence="3 4">
    <name type="scientific">Aquimarina gracilis</name>
    <dbReference type="NCBI Taxonomy" id="874422"/>
    <lineage>
        <taxon>Bacteria</taxon>
        <taxon>Pseudomonadati</taxon>
        <taxon>Bacteroidota</taxon>
        <taxon>Flavobacteriia</taxon>
        <taxon>Flavobacteriales</taxon>
        <taxon>Flavobacteriaceae</taxon>
        <taxon>Aquimarina</taxon>
    </lineage>
</organism>
<dbReference type="GO" id="GO:0008237">
    <property type="term" value="F:metallopeptidase activity"/>
    <property type="evidence" value="ECO:0007669"/>
    <property type="project" value="UniProtKB-KW"/>
</dbReference>
<accession>A0ABU5ZZM2</accession>
<dbReference type="SUPFAM" id="SSF55486">
    <property type="entry name" value="Metalloproteases ('zincins'), catalytic domain"/>
    <property type="match status" value="1"/>
</dbReference>